<comment type="similarity">
    <text evidence="1">Belongs to the thioredoxin family. DsbA subfamily.</text>
</comment>
<evidence type="ECO:0000313" key="5">
    <source>
        <dbReference type="Proteomes" id="UP001214854"/>
    </source>
</evidence>
<feature type="transmembrane region" description="Helical" evidence="2">
    <location>
        <begin position="20"/>
        <end position="41"/>
    </location>
</feature>
<keyword evidence="2" id="KW-1133">Transmembrane helix</keyword>
<dbReference type="PANTHER" id="PTHR13887">
    <property type="entry name" value="GLUTATHIONE S-TRANSFERASE KAPPA"/>
    <property type="match status" value="1"/>
</dbReference>
<proteinExistence type="inferred from homology"/>
<protein>
    <submittedName>
        <fullName evidence="4">Thioredoxin domain-containing protein</fullName>
    </submittedName>
</protein>
<dbReference type="Pfam" id="PF13462">
    <property type="entry name" value="Thioredoxin_4"/>
    <property type="match status" value="1"/>
</dbReference>
<dbReference type="Proteomes" id="UP001214854">
    <property type="component" value="Unassembled WGS sequence"/>
</dbReference>
<keyword evidence="2" id="KW-0472">Membrane</keyword>
<evidence type="ECO:0000259" key="3">
    <source>
        <dbReference type="Pfam" id="PF13462"/>
    </source>
</evidence>
<keyword evidence="5" id="KW-1185">Reference proteome</keyword>
<dbReference type="PANTHER" id="PTHR13887:SF56">
    <property type="entry name" value="THIOREDOXIN-LIKE REDUCTASE RV2466C"/>
    <property type="match status" value="1"/>
</dbReference>
<dbReference type="EMBL" id="JAQQKX010000008">
    <property type="protein sequence ID" value="MDC7683800.1"/>
    <property type="molecule type" value="Genomic_DNA"/>
</dbReference>
<dbReference type="InterPro" id="IPR036249">
    <property type="entry name" value="Thioredoxin-like_sf"/>
</dbReference>
<accession>A0ABT5HUP9</accession>
<keyword evidence="2" id="KW-0812">Transmembrane</keyword>
<feature type="domain" description="Thioredoxin-like fold" evidence="3">
    <location>
        <begin position="60"/>
        <end position="231"/>
    </location>
</feature>
<gene>
    <name evidence="4" type="ORF">PQU92_10965</name>
</gene>
<dbReference type="SUPFAM" id="SSF52833">
    <property type="entry name" value="Thioredoxin-like"/>
    <property type="match status" value="1"/>
</dbReference>
<dbReference type="Gene3D" id="3.40.30.10">
    <property type="entry name" value="Glutaredoxin"/>
    <property type="match status" value="1"/>
</dbReference>
<evidence type="ECO:0000313" key="4">
    <source>
        <dbReference type="EMBL" id="MDC7683800.1"/>
    </source>
</evidence>
<name>A0ABT5HUP9_9CAUL</name>
<evidence type="ECO:0000256" key="2">
    <source>
        <dbReference type="SAM" id="Phobius"/>
    </source>
</evidence>
<dbReference type="InterPro" id="IPR012336">
    <property type="entry name" value="Thioredoxin-like_fold"/>
</dbReference>
<comment type="caution">
    <text evidence="4">The sequence shown here is derived from an EMBL/GenBank/DDBJ whole genome shotgun (WGS) entry which is preliminary data.</text>
</comment>
<sequence>MTATSPVRTFIDMAVKAPFWQQAVAVFAVAVVATTAFTLTADAQTKAPAKPVPLLQDASKGPANAKVVVTEYASVTCTHCAAWYASNWAKFERDYVKTGKVKYVYREVATNPAPMAFGVYMLGHCAANKANWLGQKGGKKAYFTVIDGFLAAQSKVYETGDVLPVLKDLSKKSGLSEGEMDACVKNEALYKAVATRMEANMTKDDVESTPTFFVNGKRVPSDYASIEAAIKAASK</sequence>
<reference evidence="4 5" key="1">
    <citation type="submission" date="2023-01" db="EMBL/GenBank/DDBJ databases">
        <title>Novel species of the genus Asticcacaulis isolated from rivers.</title>
        <authorList>
            <person name="Lu H."/>
        </authorList>
    </citation>
    <scope>NUCLEOTIDE SEQUENCE [LARGE SCALE GENOMIC DNA]</scope>
    <source>
        <strain evidence="4 5">BYS171W</strain>
    </source>
</reference>
<dbReference type="RefSeq" id="WP_272748262.1">
    <property type="nucleotide sequence ID" value="NZ_JAQQKX010000008.1"/>
</dbReference>
<organism evidence="4 5">
    <name type="scientific">Asticcacaulis aquaticus</name>
    <dbReference type="NCBI Taxonomy" id="2984212"/>
    <lineage>
        <taxon>Bacteria</taxon>
        <taxon>Pseudomonadati</taxon>
        <taxon>Pseudomonadota</taxon>
        <taxon>Alphaproteobacteria</taxon>
        <taxon>Caulobacterales</taxon>
        <taxon>Caulobacteraceae</taxon>
        <taxon>Asticcacaulis</taxon>
    </lineage>
</organism>
<evidence type="ECO:0000256" key="1">
    <source>
        <dbReference type="ARBA" id="ARBA00005791"/>
    </source>
</evidence>